<dbReference type="EMBL" id="GBXM01009713">
    <property type="protein sequence ID" value="JAH98864.1"/>
    <property type="molecule type" value="Transcribed_RNA"/>
</dbReference>
<proteinExistence type="predicted"/>
<reference evidence="1" key="2">
    <citation type="journal article" date="2015" name="Fish Shellfish Immunol.">
        <title>Early steps in the European eel (Anguilla anguilla)-Vibrio vulnificus interaction in the gills: Role of the RtxA13 toxin.</title>
        <authorList>
            <person name="Callol A."/>
            <person name="Pajuelo D."/>
            <person name="Ebbesson L."/>
            <person name="Teles M."/>
            <person name="MacKenzie S."/>
            <person name="Amaro C."/>
        </authorList>
    </citation>
    <scope>NUCLEOTIDE SEQUENCE</scope>
</reference>
<organism evidence="1">
    <name type="scientific">Anguilla anguilla</name>
    <name type="common">European freshwater eel</name>
    <name type="synonym">Muraena anguilla</name>
    <dbReference type="NCBI Taxonomy" id="7936"/>
    <lineage>
        <taxon>Eukaryota</taxon>
        <taxon>Metazoa</taxon>
        <taxon>Chordata</taxon>
        <taxon>Craniata</taxon>
        <taxon>Vertebrata</taxon>
        <taxon>Euteleostomi</taxon>
        <taxon>Actinopterygii</taxon>
        <taxon>Neopterygii</taxon>
        <taxon>Teleostei</taxon>
        <taxon>Anguilliformes</taxon>
        <taxon>Anguillidae</taxon>
        <taxon>Anguilla</taxon>
    </lineage>
</organism>
<accession>A0A0E9X8E2</accession>
<protein>
    <submittedName>
        <fullName evidence="1">Uncharacterized protein</fullName>
    </submittedName>
</protein>
<evidence type="ECO:0000313" key="1">
    <source>
        <dbReference type="EMBL" id="JAH98864.1"/>
    </source>
</evidence>
<sequence length="115" mass="12707">MTCPWAALWTKPSGWCRPSSTPTSMEKCALLAGSLAVTPLFLMCRRARSSSPSRTDSAQPPPVLFVPVPSELCRLAFTLICCRSLLNYGQVFRTAKFNCHFPSTSYRRNSLTSVS</sequence>
<name>A0A0E9X8E2_ANGAN</name>
<dbReference type="AlphaFoldDB" id="A0A0E9X8E2"/>
<reference evidence="1" key="1">
    <citation type="submission" date="2014-11" db="EMBL/GenBank/DDBJ databases">
        <authorList>
            <person name="Amaro Gonzalez C."/>
        </authorList>
    </citation>
    <scope>NUCLEOTIDE SEQUENCE</scope>
</reference>